<reference evidence="6 7" key="1">
    <citation type="submission" date="2017-06" db="EMBL/GenBank/DDBJ databases">
        <title>Updating the genomic taxonomy and epidemiology of Campylobacter hyointestinalis; discovery in New Zealand farmed ruminants.</title>
        <authorList>
            <person name="Wilkinson D.A."/>
            <person name="Fayaz A."/>
            <person name="Biggs P.J."/>
            <person name="Midwinter A.C."/>
        </authorList>
    </citation>
    <scope>NUCLEOTIDE SEQUENCE [LARGE SCALE GENOMIC DNA]</scope>
    <source>
        <strain evidence="6 7">S1614a</strain>
    </source>
</reference>
<sequence>MRITNQLTSYNTLSNYQTSLKDIYDLNQRFDSGLKIQNSYDDSGIYVDGTRLEYEINLLEQVKETTTKATEFSKNSDQALNDFVKQLENFKTKLIQAANDIHDETSRNAIANDLESIKTHLINIANSSINGQFLFSGTALDTKPIDSLGNYLGNNKQISANIGPNQTTAYNIDGYTLFLGKDNDYKNILTTNIGLVNNIDKIRDNAATNYVTADNQLKDIIGGNYRSEALKNEIGNMNPDTDFTDTTKLADTTFFMQGRKPNGETFATKFKMSADSSVQSLLDNIGYALGNDKNGKNKIVDVSINNSGQIEVKDLKSGNQLMDFSIFGLTDAENVETYTVGDKDIVIDPASHADFNVKKDGNSLVFDSTTTTGMKYTITQNADGTMKVDATNKATGVTNTTNNINLTGDKFVLNPADFAGGVDAGDFKAYDKANAQALSAKGSRDENGKWVSSANLTNLDNIEENVKNGLVYMTEFIKSGFTTSTGAKSTSADYNELRFEKNSNVLTGNVSQIVKNTNEFATDATKLSEVAGGDLKADPNSNITMNIHSKDGNNYKVQINFTDANSNLPTNYPTLSITRVDANFEEIPGTNPVYSGNIYTGKYNDVTKTTDGVKTEANDISYKQLGDIISMVAAGNLPTGDSVTATNNINNLTNADITTTAGIANVLKAGVADLNVQAAIDAAVGTLTLPLADLNTAKSAVKDALSSNNDFVNSMYSSYNKAVDNAGSSVSAGLNYRGEMQITDKSGSATNIEISMFEENSAEFGDMWARDNAGNFIIDAAGNRVVADTSTKQGSLFSFTSNNAIAIDEPSIDIFKNLDEMIQAVRNGSYRADANAENPRTTGVQGALKKIDHLKDHINKQHTQIGSYTNLLTSTNDRVSTLKVNVSTVKSEIMDADYGETYIMFQQRLIGYQAMLQATSKINQVSLLNYM</sequence>
<accession>A0A855NGH1</accession>
<dbReference type="GO" id="GO:0005198">
    <property type="term" value="F:structural molecule activity"/>
    <property type="evidence" value="ECO:0007669"/>
    <property type="project" value="UniProtKB-UniRule"/>
</dbReference>
<gene>
    <name evidence="6" type="ORF">CDQ78_00355</name>
</gene>
<keyword evidence="6" id="KW-0966">Cell projection</keyword>
<evidence type="ECO:0000313" key="6">
    <source>
        <dbReference type="EMBL" id="PPB72858.1"/>
    </source>
</evidence>
<dbReference type="InterPro" id="IPR001492">
    <property type="entry name" value="Flagellin"/>
</dbReference>
<feature type="domain" description="Flagellin N-terminal" evidence="4">
    <location>
        <begin position="4"/>
        <end position="138"/>
    </location>
</feature>
<evidence type="ECO:0000259" key="4">
    <source>
        <dbReference type="Pfam" id="PF00669"/>
    </source>
</evidence>
<evidence type="ECO:0000259" key="5">
    <source>
        <dbReference type="Pfam" id="PF00700"/>
    </source>
</evidence>
<dbReference type="PANTHER" id="PTHR42792">
    <property type="entry name" value="FLAGELLIN"/>
    <property type="match status" value="1"/>
</dbReference>
<dbReference type="EMBL" id="NIQP01000001">
    <property type="protein sequence ID" value="PPB72858.1"/>
    <property type="molecule type" value="Genomic_DNA"/>
</dbReference>
<organism evidence="6 7">
    <name type="scientific">Campylobacter hyointestinalis subsp. hyointestinalis</name>
    <dbReference type="NCBI Taxonomy" id="91352"/>
    <lineage>
        <taxon>Bacteria</taxon>
        <taxon>Pseudomonadati</taxon>
        <taxon>Campylobacterota</taxon>
        <taxon>Epsilonproteobacteria</taxon>
        <taxon>Campylobacterales</taxon>
        <taxon>Campylobacteraceae</taxon>
        <taxon>Campylobacter</taxon>
    </lineage>
</organism>
<dbReference type="InterPro" id="IPR046358">
    <property type="entry name" value="Flagellin_C"/>
</dbReference>
<evidence type="ECO:0000313" key="7">
    <source>
        <dbReference type="Proteomes" id="UP000239685"/>
    </source>
</evidence>
<proteinExistence type="inferred from homology"/>
<dbReference type="PANTHER" id="PTHR42792:SF1">
    <property type="entry name" value="FLAGELLAR HOOK-ASSOCIATED PROTEIN 3"/>
    <property type="match status" value="1"/>
</dbReference>
<dbReference type="Pfam" id="PF00700">
    <property type="entry name" value="Flagellin_C"/>
    <property type="match status" value="1"/>
</dbReference>
<comment type="function">
    <text evidence="3">Flagellin is the subunit protein which polymerizes to form the filaments of bacterial flagella.</text>
</comment>
<keyword evidence="3" id="KW-0964">Secreted</keyword>
<dbReference type="RefSeq" id="WP_104063914.1">
    <property type="nucleotide sequence ID" value="NZ_NIQH01000001.1"/>
</dbReference>
<protein>
    <recommendedName>
        <fullName evidence="3">Flagellin</fullName>
    </recommendedName>
</protein>
<dbReference type="InterPro" id="IPR001029">
    <property type="entry name" value="Flagellin_N"/>
</dbReference>
<evidence type="ECO:0000256" key="3">
    <source>
        <dbReference type="RuleBase" id="RU362073"/>
    </source>
</evidence>
<feature type="domain" description="Flagellin C-terminal" evidence="5">
    <location>
        <begin position="848"/>
        <end position="931"/>
    </location>
</feature>
<dbReference type="SUPFAM" id="SSF64518">
    <property type="entry name" value="Phase 1 flagellin"/>
    <property type="match status" value="2"/>
</dbReference>
<evidence type="ECO:0000256" key="1">
    <source>
        <dbReference type="ARBA" id="ARBA00005709"/>
    </source>
</evidence>
<dbReference type="Gene3D" id="1.20.1330.10">
    <property type="entry name" value="f41 fragment of flagellin, N-terminal domain"/>
    <property type="match status" value="2"/>
</dbReference>
<dbReference type="Proteomes" id="UP000239685">
    <property type="component" value="Unassembled WGS sequence"/>
</dbReference>
<keyword evidence="2 3" id="KW-0975">Bacterial flagellum</keyword>
<dbReference type="Pfam" id="PF00669">
    <property type="entry name" value="Flagellin_N"/>
    <property type="match status" value="1"/>
</dbReference>
<keyword evidence="6" id="KW-0282">Flagellum</keyword>
<comment type="subcellular location">
    <subcellularLocation>
        <location evidence="3">Secreted</location>
    </subcellularLocation>
    <subcellularLocation>
        <location evidence="3">Bacterial flagellum</location>
    </subcellularLocation>
</comment>
<dbReference type="AlphaFoldDB" id="A0A855NGH1"/>
<keyword evidence="6" id="KW-0969">Cilium</keyword>
<dbReference type="GO" id="GO:0009288">
    <property type="term" value="C:bacterial-type flagellum"/>
    <property type="evidence" value="ECO:0007669"/>
    <property type="project" value="UniProtKB-SubCell"/>
</dbReference>
<comment type="similarity">
    <text evidence="1 3">Belongs to the bacterial flagellin family.</text>
</comment>
<dbReference type="GO" id="GO:0005576">
    <property type="term" value="C:extracellular region"/>
    <property type="evidence" value="ECO:0007669"/>
    <property type="project" value="UniProtKB-SubCell"/>
</dbReference>
<comment type="caution">
    <text evidence="6">The sequence shown here is derived from an EMBL/GenBank/DDBJ whole genome shotgun (WGS) entry which is preliminary data.</text>
</comment>
<evidence type="ECO:0000256" key="2">
    <source>
        <dbReference type="ARBA" id="ARBA00023143"/>
    </source>
</evidence>
<name>A0A855NGH1_CAMHY</name>